<dbReference type="SUPFAM" id="SSF161098">
    <property type="entry name" value="MetI-like"/>
    <property type="match status" value="1"/>
</dbReference>
<dbReference type="PANTHER" id="PTHR43744:SF9">
    <property type="entry name" value="POLYGALACTURONAN_RHAMNOGALACTURONAN TRANSPORT SYSTEM PERMEASE PROTEIN YTCP"/>
    <property type="match status" value="1"/>
</dbReference>
<feature type="transmembrane region" description="Helical" evidence="7">
    <location>
        <begin position="20"/>
        <end position="44"/>
    </location>
</feature>
<dbReference type="AlphaFoldDB" id="A0A9D2L0Z9"/>
<evidence type="ECO:0000256" key="3">
    <source>
        <dbReference type="ARBA" id="ARBA00022475"/>
    </source>
</evidence>
<comment type="caution">
    <text evidence="9">The sequence shown here is derived from an EMBL/GenBank/DDBJ whole genome shotgun (WGS) entry which is preliminary data.</text>
</comment>
<feature type="transmembrane region" description="Helical" evidence="7">
    <location>
        <begin position="115"/>
        <end position="135"/>
    </location>
</feature>
<keyword evidence="6 7" id="KW-0472">Membrane</keyword>
<comment type="subcellular location">
    <subcellularLocation>
        <location evidence="1">Cell membrane</location>
        <topology evidence="1">Multi-pass membrane protein</topology>
    </subcellularLocation>
</comment>
<dbReference type="PROSITE" id="PS50928">
    <property type="entry name" value="ABC_TM1"/>
    <property type="match status" value="1"/>
</dbReference>
<keyword evidence="4 7" id="KW-0812">Transmembrane</keyword>
<dbReference type="Gene3D" id="1.10.3720.10">
    <property type="entry name" value="MetI-like"/>
    <property type="match status" value="1"/>
</dbReference>
<organism evidence="9 10">
    <name type="scientific">Candidatus Eisenbergiella merdipullorum</name>
    <dbReference type="NCBI Taxonomy" id="2838553"/>
    <lineage>
        <taxon>Bacteria</taxon>
        <taxon>Bacillati</taxon>
        <taxon>Bacillota</taxon>
        <taxon>Clostridia</taxon>
        <taxon>Lachnospirales</taxon>
        <taxon>Lachnospiraceae</taxon>
        <taxon>Eisenbergiella</taxon>
    </lineage>
</organism>
<accession>A0A9D2L0Z9</accession>
<evidence type="ECO:0000256" key="1">
    <source>
        <dbReference type="ARBA" id="ARBA00004651"/>
    </source>
</evidence>
<dbReference type="CDD" id="cd06261">
    <property type="entry name" value="TM_PBP2"/>
    <property type="match status" value="1"/>
</dbReference>
<keyword evidence="2" id="KW-0813">Transport</keyword>
<dbReference type="GO" id="GO:0005886">
    <property type="term" value="C:plasma membrane"/>
    <property type="evidence" value="ECO:0007669"/>
    <property type="project" value="UniProtKB-SubCell"/>
</dbReference>
<reference evidence="9" key="1">
    <citation type="journal article" date="2021" name="PeerJ">
        <title>Extensive microbial diversity within the chicken gut microbiome revealed by metagenomics and culture.</title>
        <authorList>
            <person name="Gilroy R."/>
            <person name="Ravi A."/>
            <person name="Getino M."/>
            <person name="Pursley I."/>
            <person name="Horton D.L."/>
            <person name="Alikhan N.F."/>
            <person name="Baker D."/>
            <person name="Gharbi K."/>
            <person name="Hall N."/>
            <person name="Watson M."/>
            <person name="Adriaenssens E.M."/>
            <person name="Foster-Nyarko E."/>
            <person name="Jarju S."/>
            <person name="Secka A."/>
            <person name="Antonio M."/>
            <person name="Oren A."/>
            <person name="Chaudhuri R.R."/>
            <person name="La Ragione R."/>
            <person name="Hildebrand F."/>
            <person name="Pallen M.J."/>
        </authorList>
    </citation>
    <scope>NUCLEOTIDE SEQUENCE</scope>
    <source>
        <strain evidence="9">CHK179-7159</strain>
    </source>
</reference>
<reference evidence="9" key="2">
    <citation type="submission" date="2021-04" db="EMBL/GenBank/DDBJ databases">
        <authorList>
            <person name="Gilroy R."/>
        </authorList>
    </citation>
    <scope>NUCLEOTIDE SEQUENCE</scope>
    <source>
        <strain evidence="9">CHK179-7159</strain>
    </source>
</reference>
<protein>
    <submittedName>
        <fullName evidence="9">Carbohydrate ABC transporter permease</fullName>
    </submittedName>
</protein>
<gene>
    <name evidence="9" type="ORF">H9717_12605</name>
</gene>
<dbReference type="InterPro" id="IPR035906">
    <property type="entry name" value="MetI-like_sf"/>
</dbReference>
<name>A0A9D2L0Z9_9FIRM</name>
<keyword evidence="5 7" id="KW-1133">Transmembrane helix</keyword>
<evidence type="ECO:0000313" key="10">
    <source>
        <dbReference type="Proteomes" id="UP000886858"/>
    </source>
</evidence>
<evidence type="ECO:0000256" key="2">
    <source>
        <dbReference type="ARBA" id="ARBA00022448"/>
    </source>
</evidence>
<dbReference type="PANTHER" id="PTHR43744">
    <property type="entry name" value="ABC TRANSPORTER PERMEASE PROTEIN MG189-RELATED-RELATED"/>
    <property type="match status" value="1"/>
</dbReference>
<proteinExistence type="predicted"/>
<evidence type="ECO:0000256" key="7">
    <source>
        <dbReference type="SAM" id="Phobius"/>
    </source>
</evidence>
<evidence type="ECO:0000256" key="4">
    <source>
        <dbReference type="ARBA" id="ARBA00022692"/>
    </source>
</evidence>
<sequence>MKRKKKGHKLSWDDMIYEIITKLFLIIFLILVIYPLYFVLVASFSDPMYVNSGELLLWPKGFMLLGYKRVFTDERILIGYGNTLLYTTLGTIIGLCGTMLAAYSLSRKDLPGRRIIMLLFIFTMYFSGGTIPFYLVVKGLNLVNSRLFMIISGCISVYNIIIARSFLEANISEELFDAASIDGCGNARFFGQIVVPLSKAVIAVIALYLAVSYWNSYFNAMIFLTDVKKYPLQLYLRQILLSVSESTSTDSNLDPEALIQMQQMGQVIKYGVIVVSTVPIICVYPFIQKYFVKGVMIGSVKG</sequence>
<keyword evidence="3" id="KW-1003">Cell membrane</keyword>
<feature type="transmembrane region" description="Helical" evidence="7">
    <location>
        <begin position="147"/>
        <end position="167"/>
    </location>
</feature>
<evidence type="ECO:0000256" key="6">
    <source>
        <dbReference type="ARBA" id="ARBA00023136"/>
    </source>
</evidence>
<evidence type="ECO:0000256" key="5">
    <source>
        <dbReference type="ARBA" id="ARBA00022989"/>
    </source>
</evidence>
<dbReference type="InterPro" id="IPR000515">
    <property type="entry name" value="MetI-like"/>
</dbReference>
<dbReference type="GO" id="GO:0055085">
    <property type="term" value="P:transmembrane transport"/>
    <property type="evidence" value="ECO:0007669"/>
    <property type="project" value="InterPro"/>
</dbReference>
<evidence type="ECO:0000259" key="8">
    <source>
        <dbReference type="PROSITE" id="PS50928"/>
    </source>
</evidence>
<evidence type="ECO:0000313" key="9">
    <source>
        <dbReference type="EMBL" id="HJA93929.1"/>
    </source>
</evidence>
<dbReference type="Proteomes" id="UP000886858">
    <property type="component" value="Unassembled WGS sequence"/>
</dbReference>
<dbReference type="EMBL" id="DWYY01000134">
    <property type="protein sequence ID" value="HJA93929.1"/>
    <property type="molecule type" value="Genomic_DNA"/>
</dbReference>
<feature type="transmembrane region" description="Helical" evidence="7">
    <location>
        <begin position="267"/>
        <end position="287"/>
    </location>
</feature>
<feature type="transmembrane region" description="Helical" evidence="7">
    <location>
        <begin position="84"/>
        <end position="103"/>
    </location>
</feature>
<feature type="domain" description="ABC transmembrane type-1" evidence="8">
    <location>
        <begin position="80"/>
        <end position="285"/>
    </location>
</feature>
<feature type="transmembrane region" description="Helical" evidence="7">
    <location>
        <begin position="188"/>
        <end position="211"/>
    </location>
</feature>